<gene>
    <name evidence="1" type="ORF">ACOLOM_LOCUS460</name>
</gene>
<sequence length="66" mass="7715">MSRGDDILRDSSPETQVMGSNKNRLYQYAIEHGMSPNEFSIIAEAERNEWTMCCFREELERNTVVQ</sequence>
<name>A0ACA9K0J3_9GLOM</name>
<keyword evidence="2" id="KW-1185">Reference proteome</keyword>
<organism evidence="1 2">
    <name type="scientific">Acaulospora colombiana</name>
    <dbReference type="NCBI Taxonomy" id="27376"/>
    <lineage>
        <taxon>Eukaryota</taxon>
        <taxon>Fungi</taxon>
        <taxon>Fungi incertae sedis</taxon>
        <taxon>Mucoromycota</taxon>
        <taxon>Glomeromycotina</taxon>
        <taxon>Glomeromycetes</taxon>
        <taxon>Diversisporales</taxon>
        <taxon>Acaulosporaceae</taxon>
        <taxon>Acaulospora</taxon>
    </lineage>
</organism>
<evidence type="ECO:0000313" key="2">
    <source>
        <dbReference type="Proteomes" id="UP000789525"/>
    </source>
</evidence>
<comment type="caution">
    <text evidence="1">The sequence shown here is derived from an EMBL/GenBank/DDBJ whole genome shotgun (WGS) entry which is preliminary data.</text>
</comment>
<dbReference type="EMBL" id="CAJVPT010000467">
    <property type="protein sequence ID" value="CAG8445016.1"/>
    <property type="molecule type" value="Genomic_DNA"/>
</dbReference>
<dbReference type="Proteomes" id="UP000789525">
    <property type="component" value="Unassembled WGS sequence"/>
</dbReference>
<evidence type="ECO:0000313" key="1">
    <source>
        <dbReference type="EMBL" id="CAG8445016.1"/>
    </source>
</evidence>
<reference evidence="1" key="1">
    <citation type="submission" date="2021-06" db="EMBL/GenBank/DDBJ databases">
        <authorList>
            <person name="Kallberg Y."/>
            <person name="Tangrot J."/>
            <person name="Rosling A."/>
        </authorList>
    </citation>
    <scope>NUCLEOTIDE SEQUENCE</scope>
    <source>
        <strain evidence="1">CL356</strain>
    </source>
</reference>
<accession>A0ACA9K0J3</accession>
<proteinExistence type="predicted"/>
<protein>
    <submittedName>
        <fullName evidence="1">11848_t:CDS:1</fullName>
    </submittedName>
</protein>